<dbReference type="InterPro" id="IPR027443">
    <property type="entry name" value="IPNS-like_sf"/>
</dbReference>
<comment type="similarity">
    <text evidence="11">Belongs to the iron/ascorbate-dependent oxidoreductase family.</text>
</comment>
<accession>A0A9C7QYL6</accession>
<evidence type="ECO:0000256" key="10">
    <source>
        <dbReference type="ARBA" id="ARBA00049359"/>
    </source>
</evidence>
<evidence type="ECO:0000313" key="13">
    <source>
        <dbReference type="EMBL" id="HCK02721.1"/>
    </source>
</evidence>
<gene>
    <name evidence="13" type="ORF">DHV72_22235</name>
</gene>
<keyword evidence="6" id="KW-0266">Ethylene biosynthesis</keyword>
<dbReference type="Pfam" id="PF14226">
    <property type="entry name" value="DIOX_N"/>
    <property type="match status" value="1"/>
</dbReference>
<evidence type="ECO:0000256" key="9">
    <source>
        <dbReference type="ARBA" id="ARBA00047725"/>
    </source>
</evidence>
<dbReference type="Gene3D" id="2.60.120.330">
    <property type="entry name" value="B-lactam Antibiotic, Isopenicillin N Synthase, Chain"/>
    <property type="match status" value="1"/>
</dbReference>
<reference evidence="13 14" key="1">
    <citation type="journal article" date="2018" name="Nat. Biotechnol.">
        <title>A standardized bacterial taxonomy based on genome phylogeny substantially revises the tree of life.</title>
        <authorList>
            <person name="Parks D.H."/>
            <person name="Chuvochina M."/>
            <person name="Waite D.W."/>
            <person name="Rinke C."/>
            <person name="Skarshewski A."/>
            <person name="Chaumeil P.A."/>
            <person name="Hugenholtz P."/>
        </authorList>
    </citation>
    <scope>NUCLEOTIDE SEQUENCE [LARGE SCALE GENOMIC DNA]</scope>
    <source>
        <strain evidence="13">UBA11264</strain>
    </source>
</reference>
<dbReference type="AlphaFoldDB" id="A0A9C7QYL6"/>
<dbReference type="SUPFAM" id="SSF51197">
    <property type="entry name" value="Clavaminate synthase-like"/>
    <property type="match status" value="1"/>
</dbReference>
<keyword evidence="11" id="KW-0560">Oxidoreductase</keyword>
<dbReference type="GO" id="GO:0009693">
    <property type="term" value="P:ethylene biosynthetic process"/>
    <property type="evidence" value="ECO:0007669"/>
    <property type="project" value="UniProtKB-KW"/>
</dbReference>
<dbReference type="PRINTS" id="PR00682">
    <property type="entry name" value="IPNSYNTHASE"/>
</dbReference>
<evidence type="ECO:0000256" key="3">
    <source>
        <dbReference type="ARBA" id="ARBA00012293"/>
    </source>
</evidence>
<dbReference type="InterPro" id="IPR050231">
    <property type="entry name" value="Iron_ascorbate_oxido_reductase"/>
</dbReference>
<evidence type="ECO:0000256" key="6">
    <source>
        <dbReference type="ARBA" id="ARBA00022666"/>
    </source>
</evidence>
<dbReference type="EMBL" id="DPSM01000029">
    <property type="protein sequence ID" value="HCK02721.1"/>
    <property type="molecule type" value="Genomic_DNA"/>
</dbReference>
<proteinExistence type="inferred from homology"/>
<sequence length="343" mass="38668">MKRPPLTLKTLPLLDLSQLDGDARQRQAFLDSLRVAARDVGFFYLRGHGIDSALNTQLQQRARQFFALPEAEKLAVQMVRSPHFRGYNRAADELTRGQPDWREQFDIGAERPALQLAYETPRWARLQGPNQWPEALPELKPLLLQWQQAMTVMSLRLLRAFALALSLPEHAFDSLYGDKPNEHIKLIRYPGREATTSGQGVGAHKDSGFLSFLLQDRQKGLQVEIDEGRWVDAEPREDTFVVNIGELLELATNGYLRATVHRVETPPAGSDRLSIAFFLGARLDAVVPLYQLPVHLAAEARGPVSDPHNPLLRDVGFNYLKGRIRSHPDVAQRYYQDVIGAGI</sequence>
<dbReference type="Pfam" id="PF03171">
    <property type="entry name" value="2OG-FeII_Oxy"/>
    <property type="match status" value="1"/>
</dbReference>
<evidence type="ECO:0000256" key="4">
    <source>
        <dbReference type="ARBA" id="ARBA00012531"/>
    </source>
</evidence>
<keyword evidence="11" id="KW-0479">Metal-binding</keyword>
<evidence type="ECO:0000256" key="5">
    <source>
        <dbReference type="ARBA" id="ARBA00019045"/>
    </source>
</evidence>
<evidence type="ECO:0000256" key="8">
    <source>
        <dbReference type="ARBA" id="ARBA00031282"/>
    </source>
</evidence>
<dbReference type="PANTHER" id="PTHR47990">
    <property type="entry name" value="2-OXOGLUTARATE (2OG) AND FE(II)-DEPENDENT OXYGENASE SUPERFAMILY PROTEIN-RELATED"/>
    <property type="match status" value="1"/>
</dbReference>
<dbReference type="InterPro" id="IPR005123">
    <property type="entry name" value="Oxoglu/Fe-dep_dioxygenase_dom"/>
</dbReference>
<dbReference type="RefSeq" id="WP_261453209.1">
    <property type="nucleotide sequence ID" value="NZ_CAMIRE010000001.1"/>
</dbReference>
<evidence type="ECO:0000259" key="12">
    <source>
        <dbReference type="PROSITE" id="PS51471"/>
    </source>
</evidence>
<evidence type="ECO:0000256" key="7">
    <source>
        <dbReference type="ARBA" id="ARBA00031011"/>
    </source>
</evidence>
<comment type="caution">
    <text evidence="13">The sequence shown here is derived from an EMBL/GenBank/DDBJ whole genome shotgun (WGS) entry which is preliminary data.</text>
</comment>
<name>A0A9C7QYL6_9GAMM</name>
<dbReference type="InterPro" id="IPR026992">
    <property type="entry name" value="DIOX_N"/>
</dbReference>
<comment type="catalytic activity">
    <reaction evidence="9">
        <text>2-oxoglutarate + O2 + 2 H(+) = ethene + 3 CO2 + H2O</text>
        <dbReference type="Rhea" id="RHEA:31523"/>
        <dbReference type="ChEBI" id="CHEBI:15377"/>
        <dbReference type="ChEBI" id="CHEBI:15378"/>
        <dbReference type="ChEBI" id="CHEBI:15379"/>
        <dbReference type="ChEBI" id="CHEBI:16526"/>
        <dbReference type="ChEBI" id="CHEBI:16810"/>
        <dbReference type="ChEBI" id="CHEBI:18153"/>
        <dbReference type="EC" id="1.13.12.19"/>
    </reaction>
</comment>
<evidence type="ECO:0000313" key="14">
    <source>
        <dbReference type="Proteomes" id="UP000262210"/>
    </source>
</evidence>
<dbReference type="EC" id="1.13.12.19" evidence="4"/>
<evidence type="ECO:0000256" key="1">
    <source>
        <dbReference type="ARBA" id="ARBA00001954"/>
    </source>
</evidence>
<dbReference type="InterPro" id="IPR044861">
    <property type="entry name" value="IPNS-like_FE2OG_OXY"/>
</dbReference>
<evidence type="ECO:0000256" key="2">
    <source>
        <dbReference type="ARBA" id="ARBA00004767"/>
    </source>
</evidence>
<dbReference type="EC" id="1.14.20.7" evidence="3"/>
<feature type="domain" description="Fe2OG dioxygenase" evidence="12">
    <location>
        <begin position="179"/>
        <end position="281"/>
    </location>
</feature>
<dbReference type="GO" id="GO:0046872">
    <property type="term" value="F:metal ion binding"/>
    <property type="evidence" value="ECO:0007669"/>
    <property type="project" value="UniProtKB-KW"/>
</dbReference>
<dbReference type="Proteomes" id="UP000262210">
    <property type="component" value="Unassembled WGS sequence"/>
</dbReference>
<keyword evidence="11" id="KW-0408">Iron</keyword>
<organism evidence="13 14">
    <name type="scientific">Serratia grimesii</name>
    <dbReference type="NCBI Taxonomy" id="82995"/>
    <lineage>
        <taxon>Bacteria</taxon>
        <taxon>Pseudomonadati</taxon>
        <taxon>Pseudomonadota</taxon>
        <taxon>Gammaproteobacteria</taxon>
        <taxon>Enterobacterales</taxon>
        <taxon>Yersiniaceae</taxon>
        <taxon>Serratia</taxon>
    </lineage>
</organism>
<protein>
    <recommendedName>
        <fullName evidence="5">2-oxoglutarate-dependent ethylene/succinate-forming enzyme</fullName>
        <ecNumber evidence="4">1.13.12.19</ecNumber>
        <ecNumber evidence="3">1.14.20.7</ecNumber>
    </recommendedName>
    <alternativeName>
        <fullName evidence="7">2-oxoglutarate dioxygenase (ethylene-forming)</fullName>
    </alternativeName>
    <alternativeName>
        <fullName evidence="8">2-oxoglutarate/L-arginine monooxygenase/decarboxylase (succinate-forming)</fullName>
    </alternativeName>
</protein>
<comment type="catalytic activity">
    <reaction evidence="10">
        <text>L-arginine + 2-oxoglutarate + O2 = guanidine + L-glutamate 5-semialdehyde + succinate + CO2</text>
        <dbReference type="Rhea" id="RHEA:31535"/>
        <dbReference type="ChEBI" id="CHEBI:15379"/>
        <dbReference type="ChEBI" id="CHEBI:16526"/>
        <dbReference type="ChEBI" id="CHEBI:16810"/>
        <dbReference type="ChEBI" id="CHEBI:30031"/>
        <dbReference type="ChEBI" id="CHEBI:30087"/>
        <dbReference type="ChEBI" id="CHEBI:32682"/>
        <dbReference type="ChEBI" id="CHEBI:58066"/>
        <dbReference type="EC" id="1.14.20.7"/>
    </reaction>
</comment>
<comment type="pathway">
    <text evidence="2">Alkene biosynthesis; ethylene biosynthesis via 2-oxoglutarate.</text>
</comment>
<evidence type="ECO:0000256" key="11">
    <source>
        <dbReference type="RuleBase" id="RU003682"/>
    </source>
</evidence>
<dbReference type="PROSITE" id="PS51471">
    <property type="entry name" value="FE2OG_OXY"/>
    <property type="match status" value="1"/>
</dbReference>
<comment type="cofactor">
    <cofactor evidence="1">
        <name>Fe(2+)</name>
        <dbReference type="ChEBI" id="CHEBI:29033"/>
    </cofactor>
</comment>
<dbReference type="GO" id="GO:0102276">
    <property type="term" value="F:2-oxoglutarate oxygenase/decarboxylase (ethylene-forming) activity"/>
    <property type="evidence" value="ECO:0007669"/>
    <property type="project" value="UniProtKB-EC"/>
</dbReference>